<dbReference type="SUPFAM" id="SSF52540">
    <property type="entry name" value="P-loop containing nucleoside triphosphate hydrolases"/>
    <property type="match status" value="1"/>
</dbReference>
<dbReference type="PRINTS" id="PR01590">
    <property type="entry name" value="HTHFIS"/>
</dbReference>
<dbReference type="GO" id="GO:0006355">
    <property type="term" value="P:regulation of DNA-templated transcription"/>
    <property type="evidence" value="ECO:0007669"/>
    <property type="project" value="InterPro"/>
</dbReference>
<organism evidence="9 10">
    <name type="scientific">Marinomonas aquimarina</name>
    <dbReference type="NCBI Taxonomy" id="295068"/>
    <lineage>
        <taxon>Bacteria</taxon>
        <taxon>Pseudomonadati</taxon>
        <taxon>Pseudomonadota</taxon>
        <taxon>Gammaproteobacteria</taxon>
        <taxon>Oceanospirillales</taxon>
        <taxon>Oceanospirillaceae</taxon>
        <taxon>Marinomonas</taxon>
    </lineage>
</organism>
<dbReference type="InterPro" id="IPR058031">
    <property type="entry name" value="AAA_lid_NorR"/>
</dbReference>
<dbReference type="Gene3D" id="3.40.50.300">
    <property type="entry name" value="P-loop containing nucleotide triphosphate hydrolases"/>
    <property type="match status" value="1"/>
</dbReference>
<dbReference type="PROSITE" id="PS50045">
    <property type="entry name" value="SIGMA54_INTERACT_4"/>
    <property type="match status" value="1"/>
</dbReference>
<dbReference type="PANTHER" id="PTHR32071">
    <property type="entry name" value="TRANSCRIPTIONAL REGULATORY PROTEIN"/>
    <property type="match status" value="1"/>
</dbReference>
<dbReference type="PROSITE" id="PS00676">
    <property type="entry name" value="SIGMA54_INTERACT_2"/>
    <property type="match status" value="1"/>
</dbReference>
<evidence type="ECO:0000259" key="8">
    <source>
        <dbReference type="PROSITE" id="PS50110"/>
    </source>
</evidence>
<protein>
    <submittedName>
        <fullName evidence="9">Transcriptional regulatory protein ZraR</fullName>
    </submittedName>
</protein>
<sequence length="467" mass="51242">MSDNGYILLVDDEPAFRELAGGWLRQQGFRVKTVGSIDEALEAKKGQGQPDLVLLDLSLPPYFDPQKTLLSMPEFEGCPVIIITGHAQRELSLQAISQGAWDFIAKPVDPDMLAVVVRRALAKTRLEREVARLQGSATKSGADAYIGISDSTQRIRALIERIAPTDVRVLVTGPSGTGKEVISRALHDLSTRSKGPFISVHCGAIPAELLESELFGHVKGAFTGADKDKQGLLKLADGGTLFLDEIGEMPVPMQIKLLRVLQEGSYYPVGGRSLEQIDVRIVSATNADLAERVQQGDFREDLYYRIKGVSIETQALDTRPEDIPTLLQSFLSDLEAKQGKRYSLANDALQWFRQRLWPGNVRELKNTLESVAAISMGGQITLAEIQLLNYALEPDRPANLVTEPAPGSASTPVNLERTLDEQVQALEISLIQAALIKTEQNKTQAAKLLGLSRQGLIKKIERYKLEA</sequence>
<keyword evidence="10" id="KW-1185">Reference proteome</keyword>
<evidence type="ECO:0000256" key="6">
    <source>
        <dbReference type="PROSITE-ProRule" id="PRU00169"/>
    </source>
</evidence>
<evidence type="ECO:0000256" key="2">
    <source>
        <dbReference type="ARBA" id="ARBA00022840"/>
    </source>
</evidence>
<dbReference type="InterPro" id="IPR002078">
    <property type="entry name" value="Sigma_54_int"/>
</dbReference>
<dbReference type="GO" id="GO:0000160">
    <property type="term" value="P:phosphorelay signal transduction system"/>
    <property type="evidence" value="ECO:0007669"/>
    <property type="project" value="InterPro"/>
</dbReference>
<keyword evidence="5" id="KW-0804">Transcription</keyword>
<dbReference type="RefSeq" id="WP_067211344.1">
    <property type="nucleotide sequence ID" value="NZ_FLOC01000015.1"/>
</dbReference>
<dbReference type="Pfam" id="PF00158">
    <property type="entry name" value="Sigma54_activat"/>
    <property type="match status" value="1"/>
</dbReference>
<dbReference type="Proteomes" id="UP000092627">
    <property type="component" value="Unassembled WGS sequence"/>
</dbReference>
<dbReference type="Gene3D" id="3.40.50.2300">
    <property type="match status" value="1"/>
</dbReference>
<dbReference type="FunFam" id="3.40.50.300:FF:000006">
    <property type="entry name" value="DNA-binding transcriptional regulator NtrC"/>
    <property type="match status" value="1"/>
</dbReference>
<dbReference type="SUPFAM" id="SSF52172">
    <property type="entry name" value="CheY-like"/>
    <property type="match status" value="1"/>
</dbReference>
<dbReference type="InterPro" id="IPR002197">
    <property type="entry name" value="HTH_Fis"/>
</dbReference>
<dbReference type="InterPro" id="IPR009057">
    <property type="entry name" value="Homeodomain-like_sf"/>
</dbReference>
<keyword evidence="2" id="KW-0067">ATP-binding</keyword>
<evidence type="ECO:0000256" key="3">
    <source>
        <dbReference type="ARBA" id="ARBA00023015"/>
    </source>
</evidence>
<feature type="domain" description="Response regulatory" evidence="8">
    <location>
        <begin position="6"/>
        <end position="121"/>
    </location>
</feature>
<keyword evidence="1" id="KW-0547">Nucleotide-binding</keyword>
<evidence type="ECO:0000256" key="1">
    <source>
        <dbReference type="ARBA" id="ARBA00022741"/>
    </source>
</evidence>
<evidence type="ECO:0000256" key="4">
    <source>
        <dbReference type="ARBA" id="ARBA00023125"/>
    </source>
</evidence>
<dbReference type="PROSITE" id="PS50110">
    <property type="entry name" value="RESPONSE_REGULATORY"/>
    <property type="match status" value="1"/>
</dbReference>
<dbReference type="Gene3D" id="1.10.8.60">
    <property type="match status" value="1"/>
</dbReference>
<feature type="domain" description="Sigma-54 factor interaction" evidence="7">
    <location>
        <begin position="145"/>
        <end position="373"/>
    </location>
</feature>
<dbReference type="Gene3D" id="1.10.10.60">
    <property type="entry name" value="Homeodomain-like"/>
    <property type="match status" value="1"/>
</dbReference>
<keyword evidence="4" id="KW-0238">DNA-binding</keyword>
<dbReference type="InterPro" id="IPR011006">
    <property type="entry name" value="CheY-like_superfamily"/>
</dbReference>
<dbReference type="Pfam" id="PF00072">
    <property type="entry name" value="Response_reg"/>
    <property type="match status" value="1"/>
</dbReference>
<reference evidence="9 10" key="1">
    <citation type="submission" date="2016-06" db="EMBL/GenBank/DDBJ databases">
        <authorList>
            <person name="Kjaerup R.B."/>
            <person name="Dalgaard T.S."/>
            <person name="Juul-Madsen H.R."/>
        </authorList>
    </citation>
    <scope>NUCLEOTIDE SEQUENCE [LARGE SCALE GENOMIC DNA]</scope>
    <source>
        <strain evidence="9 10">CECT 5080</strain>
    </source>
</reference>
<gene>
    <name evidence="9" type="primary">zraR_3</name>
    <name evidence="9" type="ORF">MAQ5080_02557</name>
</gene>
<name>A0A1A8TI73_9GAMM</name>
<evidence type="ECO:0000313" key="9">
    <source>
        <dbReference type="EMBL" id="SBS33349.1"/>
    </source>
</evidence>
<keyword evidence="6" id="KW-0597">Phosphoprotein</keyword>
<dbReference type="GO" id="GO:0043565">
    <property type="term" value="F:sequence-specific DNA binding"/>
    <property type="evidence" value="ECO:0007669"/>
    <property type="project" value="InterPro"/>
</dbReference>
<dbReference type="PROSITE" id="PS00688">
    <property type="entry name" value="SIGMA54_INTERACT_3"/>
    <property type="match status" value="1"/>
</dbReference>
<dbReference type="Pfam" id="PF02954">
    <property type="entry name" value="HTH_8"/>
    <property type="match status" value="1"/>
</dbReference>
<dbReference type="SUPFAM" id="SSF46689">
    <property type="entry name" value="Homeodomain-like"/>
    <property type="match status" value="1"/>
</dbReference>
<dbReference type="InterPro" id="IPR001789">
    <property type="entry name" value="Sig_transdc_resp-reg_receiver"/>
</dbReference>
<dbReference type="InterPro" id="IPR025943">
    <property type="entry name" value="Sigma_54_int_dom_ATP-bd_2"/>
</dbReference>
<dbReference type="PANTHER" id="PTHR32071:SF117">
    <property type="entry name" value="PTS-DEPENDENT DIHYDROXYACETONE KINASE OPERON REGULATORY PROTEIN-RELATED"/>
    <property type="match status" value="1"/>
</dbReference>
<dbReference type="AlphaFoldDB" id="A0A1A8TI73"/>
<dbReference type="SMART" id="SM00448">
    <property type="entry name" value="REC"/>
    <property type="match status" value="1"/>
</dbReference>
<dbReference type="STRING" id="295068.MAQ5080_02557"/>
<evidence type="ECO:0000256" key="5">
    <source>
        <dbReference type="ARBA" id="ARBA00023163"/>
    </source>
</evidence>
<keyword evidence="3" id="KW-0805">Transcription regulation</keyword>
<dbReference type="SMART" id="SM00382">
    <property type="entry name" value="AAA"/>
    <property type="match status" value="1"/>
</dbReference>
<dbReference type="InterPro" id="IPR025944">
    <property type="entry name" value="Sigma_54_int_dom_CS"/>
</dbReference>
<dbReference type="CDD" id="cd00009">
    <property type="entry name" value="AAA"/>
    <property type="match status" value="1"/>
</dbReference>
<dbReference type="OrthoDB" id="9804019at2"/>
<dbReference type="InterPro" id="IPR003593">
    <property type="entry name" value="AAA+_ATPase"/>
</dbReference>
<evidence type="ECO:0000259" key="7">
    <source>
        <dbReference type="PROSITE" id="PS50045"/>
    </source>
</evidence>
<dbReference type="EMBL" id="FLOC01000015">
    <property type="protein sequence ID" value="SBS33349.1"/>
    <property type="molecule type" value="Genomic_DNA"/>
</dbReference>
<dbReference type="Pfam" id="PF25601">
    <property type="entry name" value="AAA_lid_14"/>
    <property type="match status" value="1"/>
</dbReference>
<proteinExistence type="predicted"/>
<accession>A0A1A8TI73</accession>
<dbReference type="InterPro" id="IPR027417">
    <property type="entry name" value="P-loop_NTPase"/>
</dbReference>
<feature type="modified residue" description="4-aspartylphosphate" evidence="6">
    <location>
        <position position="56"/>
    </location>
</feature>
<dbReference type="GO" id="GO:0005524">
    <property type="term" value="F:ATP binding"/>
    <property type="evidence" value="ECO:0007669"/>
    <property type="project" value="UniProtKB-KW"/>
</dbReference>
<evidence type="ECO:0000313" key="10">
    <source>
        <dbReference type="Proteomes" id="UP000092627"/>
    </source>
</evidence>